<accession>A0ABZ2UPB8</accession>
<name>A0ABZ2UPB8_9CYAN</name>
<evidence type="ECO:0000313" key="1">
    <source>
        <dbReference type="EMBL" id="WZB87119.1"/>
    </source>
</evidence>
<sequence length="74" mass="8877">MGIDFQPYLKSIYTNYQHWWSLDTLTNTVGWEKVEGKKLSSLFDFGLEARIIKPKYQIETSERTEPIFNYRQIL</sequence>
<reference evidence="1 2" key="1">
    <citation type="submission" date="2024-04" db="EMBL/GenBank/DDBJ databases">
        <title>Okeanomitos corallinicola gen. &amp; sp. nov. (Nostocales, Cyanobacteria), a new toxic marine heterocyst-forming cyanobacterium from a coral reef.</title>
        <authorList>
            <person name="Li H."/>
            <person name="Li R."/>
            <person name="Kang J."/>
            <person name="Hii K.S."/>
            <person name="Mohamed H.F."/>
            <person name="Xu X."/>
            <person name="Luo Z."/>
        </authorList>
    </citation>
    <scope>NUCLEOTIDE SEQUENCE [LARGE SCALE GENOMIC DNA]</scope>
    <source>
        <strain evidence="1 2">TIOX110</strain>
    </source>
</reference>
<organism evidence="1 2">
    <name type="scientific">Okeanomitos corallinicola TIOX110</name>
    <dbReference type="NCBI Taxonomy" id="3133117"/>
    <lineage>
        <taxon>Bacteria</taxon>
        <taxon>Bacillati</taxon>
        <taxon>Cyanobacteriota</taxon>
        <taxon>Cyanophyceae</taxon>
        <taxon>Nostocales</taxon>
        <taxon>Aphanizomenonaceae</taxon>
        <taxon>Okeanomitos</taxon>
    </lineage>
</organism>
<proteinExistence type="predicted"/>
<dbReference type="EMBL" id="CP150886">
    <property type="protein sequence ID" value="WZB87119.1"/>
    <property type="molecule type" value="Genomic_DNA"/>
</dbReference>
<dbReference type="RefSeq" id="WP_353930033.1">
    <property type="nucleotide sequence ID" value="NZ_CP150886.1"/>
</dbReference>
<gene>
    <name evidence="1" type="ORF">WJM97_17270</name>
</gene>
<keyword evidence="2" id="KW-1185">Reference proteome</keyword>
<dbReference type="Proteomes" id="UP001483337">
    <property type="component" value="Chromosome"/>
</dbReference>
<protein>
    <submittedName>
        <fullName evidence="1">Uncharacterized protein</fullName>
    </submittedName>
</protein>
<evidence type="ECO:0000313" key="2">
    <source>
        <dbReference type="Proteomes" id="UP001483337"/>
    </source>
</evidence>